<feature type="region of interest" description="Disordered" evidence="1">
    <location>
        <begin position="39"/>
        <end position="81"/>
    </location>
</feature>
<name>A0A9W7DCX2_9STRA</name>
<feature type="region of interest" description="Disordered" evidence="1">
    <location>
        <begin position="95"/>
        <end position="143"/>
    </location>
</feature>
<feature type="compositionally biased region" description="Polar residues" evidence="1">
    <location>
        <begin position="101"/>
        <end position="110"/>
    </location>
</feature>
<evidence type="ECO:0000313" key="3">
    <source>
        <dbReference type="Proteomes" id="UP001165083"/>
    </source>
</evidence>
<comment type="caution">
    <text evidence="2">The sequence shown here is derived from an EMBL/GenBank/DDBJ whole genome shotgun (WGS) entry which is preliminary data.</text>
</comment>
<feature type="compositionally biased region" description="Polar residues" evidence="1">
    <location>
        <begin position="70"/>
        <end position="81"/>
    </location>
</feature>
<proteinExistence type="predicted"/>
<evidence type="ECO:0000256" key="1">
    <source>
        <dbReference type="SAM" id="MobiDB-lite"/>
    </source>
</evidence>
<dbReference type="OrthoDB" id="94414at2759"/>
<accession>A0A9W7DCX2</accession>
<reference evidence="2" key="1">
    <citation type="submission" date="2023-04" db="EMBL/GenBank/DDBJ databases">
        <title>Phytophthora lilii NBRC 32176.</title>
        <authorList>
            <person name="Ichikawa N."/>
            <person name="Sato H."/>
            <person name="Tonouchi N."/>
        </authorList>
    </citation>
    <scope>NUCLEOTIDE SEQUENCE</scope>
    <source>
        <strain evidence="2">NBRC 32176</strain>
    </source>
</reference>
<sequence length="296" mass="32428">MASASPDMTGDSSILRYIKTLSSHQTNAKQQRLDRYLRQVKHSQPAEKSSTTSWKLPATKSPDRTALERSPSTEGSTTQLLKQTARTKQFLLQHSDLHNQGARSTQGKRTSPTDEYRPQQKRQRKGAQSYQQRKKIKQPPSKQLTAAVGALDRFRHGTWAQDKSLAAGGTKTALSTSVTAPGTSNQAAQRLNKGVARYQVPAVTSGIPESTKSQRWSNDTASQRCFVEMQPHFNAPSPGLTSPAAHASWRSLTLPTSFVQTSELKTEDLGGAFPATEEAFVGTNDPLIAIMASIYF</sequence>
<gene>
    <name evidence="2" type="ORF">Plil01_001818200</name>
</gene>
<protein>
    <submittedName>
        <fullName evidence="2">Unnamed protein product</fullName>
    </submittedName>
</protein>
<dbReference type="EMBL" id="BSXW01012479">
    <property type="protein sequence ID" value="GMF65537.1"/>
    <property type="molecule type" value="Genomic_DNA"/>
</dbReference>
<dbReference type="Proteomes" id="UP001165083">
    <property type="component" value="Unassembled WGS sequence"/>
</dbReference>
<organism evidence="2 3">
    <name type="scientific">Phytophthora lilii</name>
    <dbReference type="NCBI Taxonomy" id="2077276"/>
    <lineage>
        <taxon>Eukaryota</taxon>
        <taxon>Sar</taxon>
        <taxon>Stramenopiles</taxon>
        <taxon>Oomycota</taxon>
        <taxon>Peronosporomycetes</taxon>
        <taxon>Peronosporales</taxon>
        <taxon>Peronosporaceae</taxon>
        <taxon>Phytophthora</taxon>
    </lineage>
</organism>
<evidence type="ECO:0000313" key="2">
    <source>
        <dbReference type="EMBL" id="GMF65537.1"/>
    </source>
</evidence>
<keyword evidence="3" id="KW-1185">Reference proteome</keyword>
<dbReference type="AlphaFoldDB" id="A0A9W7DCX2"/>